<feature type="domain" description="EGF-like" evidence="11">
    <location>
        <begin position="961"/>
        <end position="1002"/>
    </location>
</feature>
<feature type="disulfide bond" evidence="9">
    <location>
        <begin position="1406"/>
        <end position="1423"/>
    </location>
</feature>
<dbReference type="FunFam" id="2.10.25.10:FF:000040">
    <property type="entry name" value="Stabilin 2"/>
    <property type="match status" value="5"/>
</dbReference>
<dbReference type="InterPro" id="IPR000782">
    <property type="entry name" value="FAS1_domain"/>
</dbReference>
<keyword evidence="3" id="KW-0812">Transmembrane</keyword>
<evidence type="ECO:0000256" key="1">
    <source>
        <dbReference type="ARBA" id="ARBA00004479"/>
    </source>
</evidence>
<dbReference type="OrthoDB" id="286301at2759"/>
<accession>A0A401SPL8</accession>
<name>A0A401SPL8_CHIPU</name>
<dbReference type="SMART" id="SM00554">
    <property type="entry name" value="FAS1"/>
    <property type="match status" value="6"/>
</dbReference>
<evidence type="ECO:0000259" key="12">
    <source>
        <dbReference type="PROSITE" id="PS50213"/>
    </source>
</evidence>
<dbReference type="Gene3D" id="2.170.300.10">
    <property type="entry name" value="Tie2 ligand-binding domain superfamily"/>
    <property type="match status" value="3"/>
</dbReference>
<feature type="domain" description="EGF-like" evidence="11">
    <location>
        <begin position="241"/>
        <end position="280"/>
    </location>
</feature>
<feature type="domain" description="EGF-like" evidence="11">
    <location>
        <begin position="1439"/>
        <end position="1477"/>
    </location>
</feature>
<protein>
    <recommendedName>
        <fullName evidence="15">Stabilin-2</fullName>
    </recommendedName>
</protein>
<keyword evidence="6 9" id="KW-1015">Disulfide bond</keyword>
<feature type="disulfide bond" evidence="9">
    <location>
        <begin position="1443"/>
        <end position="1453"/>
    </location>
</feature>
<dbReference type="Pfam" id="PF12947">
    <property type="entry name" value="EGF_3"/>
    <property type="match status" value="8"/>
</dbReference>
<dbReference type="SMART" id="SM00179">
    <property type="entry name" value="EGF_CA"/>
    <property type="match status" value="3"/>
</dbReference>
<dbReference type="SMART" id="SM00181">
    <property type="entry name" value="EGF"/>
    <property type="match status" value="21"/>
</dbReference>
<comment type="subcellular location">
    <subcellularLocation>
        <location evidence="1">Membrane</location>
        <topology evidence="1">Single-pass type I membrane protein</topology>
    </subcellularLocation>
</comment>
<feature type="domain" description="EGF-like" evidence="11">
    <location>
        <begin position="834"/>
        <end position="874"/>
    </location>
</feature>
<evidence type="ECO:0000256" key="10">
    <source>
        <dbReference type="SAM" id="SignalP"/>
    </source>
</evidence>
<dbReference type="SUPFAM" id="SSF82153">
    <property type="entry name" value="FAS1 domain"/>
    <property type="match status" value="6"/>
</dbReference>
<feature type="domain" description="EGF-like" evidence="11">
    <location>
        <begin position="918"/>
        <end position="960"/>
    </location>
</feature>
<dbReference type="FunFam" id="2.30.180.10:FF:000017">
    <property type="entry name" value="Stabilin 2"/>
    <property type="match status" value="1"/>
</dbReference>
<feature type="domain" description="FAS1" evidence="12">
    <location>
        <begin position="1144"/>
        <end position="1272"/>
    </location>
</feature>
<dbReference type="SMART" id="SM00180">
    <property type="entry name" value="EGF_Lam"/>
    <property type="match status" value="4"/>
</dbReference>
<feature type="disulfide bond" evidence="9">
    <location>
        <begin position="168"/>
        <end position="185"/>
    </location>
</feature>
<feature type="disulfide bond" evidence="9">
    <location>
        <begin position="1425"/>
        <end position="1434"/>
    </location>
</feature>
<dbReference type="InterPro" id="IPR056806">
    <property type="entry name" value="EGF_STAB1-2"/>
</dbReference>
<dbReference type="PROSITE" id="PS50213">
    <property type="entry name" value="FAS1"/>
    <property type="match status" value="6"/>
</dbReference>
<feature type="disulfide bond" evidence="9">
    <location>
        <begin position="1929"/>
        <end position="1938"/>
    </location>
</feature>
<dbReference type="GO" id="GO:0005509">
    <property type="term" value="F:calcium ion binding"/>
    <property type="evidence" value="ECO:0007669"/>
    <property type="project" value="InterPro"/>
</dbReference>
<feature type="domain" description="FAS1" evidence="12">
    <location>
        <begin position="1002"/>
        <end position="1134"/>
    </location>
</feature>
<comment type="caution">
    <text evidence="9">Lacks conserved residue(s) required for the propagation of feature annotation.</text>
</comment>
<evidence type="ECO:0000256" key="8">
    <source>
        <dbReference type="ARBA" id="ARBA00023180"/>
    </source>
</evidence>
<feature type="domain" description="EGF-like" evidence="11">
    <location>
        <begin position="744"/>
        <end position="784"/>
    </location>
</feature>
<dbReference type="Proteomes" id="UP000287033">
    <property type="component" value="Unassembled WGS sequence"/>
</dbReference>
<dbReference type="PROSITE" id="PS01248">
    <property type="entry name" value="EGF_LAM_1"/>
    <property type="match status" value="1"/>
</dbReference>
<keyword evidence="7" id="KW-0675">Receptor</keyword>
<feature type="disulfide bond" evidence="9">
    <location>
        <begin position="142"/>
        <end position="151"/>
    </location>
</feature>
<dbReference type="InterPro" id="IPR036378">
    <property type="entry name" value="FAS1_dom_sf"/>
</dbReference>
<feature type="domain" description="FAS1" evidence="12">
    <location>
        <begin position="1538"/>
        <end position="1666"/>
    </location>
</feature>
<feature type="domain" description="EGF-like" evidence="11">
    <location>
        <begin position="1946"/>
        <end position="1983"/>
    </location>
</feature>
<dbReference type="Pfam" id="PF02469">
    <property type="entry name" value="Fasciclin"/>
    <property type="match status" value="6"/>
</dbReference>
<feature type="domain" description="EGF-like" evidence="11">
    <location>
        <begin position="1497"/>
        <end position="1536"/>
    </location>
</feature>
<evidence type="ECO:0000256" key="5">
    <source>
        <dbReference type="ARBA" id="ARBA00023136"/>
    </source>
</evidence>
<feature type="disulfide bond" evidence="9">
    <location>
        <begin position="187"/>
        <end position="196"/>
    </location>
</feature>
<evidence type="ECO:0000256" key="4">
    <source>
        <dbReference type="ARBA" id="ARBA00022989"/>
    </source>
</evidence>
<feature type="disulfide bond" evidence="9">
    <location>
        <begin position="1381"/>
        <end position="1390"/>
    </location>
</feature>
<feature type="domain" description="EGF-like" evidence="11">
    <location>
        <begin position="326"/>
        <end position="364"/>
    </location>
</feature>
<dbReference type="PANTHER" id="PTHR24038:SF0">
    <property type="entry name" value="STABILIN-2"/>
    <property type="match status" value="1"/>
</dbReference>
<dbReference type="STRING" id="137246.A0A401SPL8"/>
<feature type="domain" description="EGF-like" evidence="11">
    <location>
        <begin position="160"/>
        <end position="197"/>
    </location>
</feature>
<reference evidence="13 14" key="1">
    <citation type="journal article" date="2018" name="Nat. Ecol. Evol.">
        <title>Shark genomes provide insights into elasmobranch evolution and the origin of vertebrates.</title>
        <authorList>
            <person name="Hara Y"/>
            <person name="Yamaguchi K"/>
            <person name="Onimaru K"/>
            <person name="Kadota M"/>
            <person name="Koyanagi M"/>
            <person name="Keeley SD"/>
            <person name="Tatsumi K"/>
            <person name="Tanaka K"/>
            <person name="Motone F"/>
            <person name="Kageyama Y"/>
            <person name="Nozu R"/>
            <person name="Adachi N"/>
            <person name="Nishimura O"/>
            <person name="Nakagawa R"/>
            <person name="Tanegashima C"/>
            <person name="Kiyatake I"/>
            <person name="Matsumoto R"/>
            <person name="Murakumo K"/>
            <person name="Nishida K"/>
            <person name="Terakita A"/>
            <person name="Kuratani S"/>
            <person name="Sato K"/>
            <person name="Hyodo S Kuraku.S."/>
        </authorList>
    </citation>
    <scope>NUCLEOTIDE SEQUENCE [LARGE SCALE GENOMIC DNA]</scope>
</reference>
<gene>
    <name evidence="13" type="ORF">chiPu_0010774</name>
</gene>
<dbReference type="PANTHER" id="PTHR24038">
    <property type="entry name" value="STABILIN"/>
    <property type="match status" value="1"/>
</dbReference>
<dbReference type="InterPro" id="IPR001881">
    <property type="entry name" value="EGF-like_Ca-bd_dom"/>
</dbReference>
<dbReference type="FunFam" id="2.30.180.10:FF:000005">
    <property type="entry name" value="Stabilin 2"/>
    <property type="match status" value="2"/>
</dbReference>
<comment type="caution">
    <text evidence="13">The sequence shown here is derived from an EMBL/GenBank/DDBJ whole genome shotgun (WGS) entry which is preliminary data.</text>
</comment>
<dbReference type="Pfam" id="PF24887">
    <property type="entry name" value="EGF_STAB1-2"/>
    <property type="match status" value="2"/>
</dbReference>
<keyword evidence="5" id="KW-0472">Membrane</keyword>
<dbReference type="SUPFAM" id="SSF57196">
    <property type="entry name" value="EGF/Laminin"/>
    <property type="match status" value="1"/>
</dbReference>
<evidence type="ECO:0000313" key="13">
    <source>
        <dbReference type="EMBL" id="GCC32313.1"/>
    </source>
</evidence>
<proteinExistence type="predicted"/>
<feature type="domain" description="EGF-like" evidence="11">
    <location>
        <begin position="1398"/>
        <end position="1435"/>
    </location>
</feature>
<dbReference type="Gene3D" id="2.30.180.10">
    <property type="entry name" value="FAS1 domain"/>
    <property type="match status" value="6"/>
</dbReference>
<evidence type="ECO:0008006" key="15">
    <source>
        <dbReference type="Google" id="ProtNLM"/>
    </source>
</evidence>
<evidence type="ECO:0000256" key="6">
    <source>
        <dbReference type="ARBA" id="ARBA00023157"/>
    </source>
</evidence>
<keyword evidence="2 9" id="KW-0245">EGF-like domain</keyword>
<feature type="domain" description="FAS1" evidence="12">
    <location>
        <begin position="372"/>
        <end position="509"/>
    </location>
</feature>
<feature type="chain" id="PRO_5019177428" description="Stabilin-2" evidence="10">
    <location>
        <begin position="29"/>
        <end position="2169"/>
    </location>
</feature>
<dbReference type="PROSITE" id="PS01186">
    <property type="entry name" value="EGF_2"/>
    <property type="match status" value="10"/>
</dbReference>
<dbReference type="PROSITE" id="PS50026">
    <property type="entry name" value="EGF_3"/>
    <property type="match status" value="16"/>
</dbReference>
<dbReference type="FunFam" id="2.30.180.10:FF:000018">
    <property type="entry name" value="Stabilin 2"/>
    <property type="match status" value="1"/>
</dbReference>
<feature type="domain" description="FAS1" evidence="12">
    <location>
        <begin position="1682"/>
        <end position="1823"/>
    </location>
</feature>
<organism evidence="13 14">
    <name type="scientific">Chiloscyllium punctatum</name>
    <name type="common">Brownbanded bambooshark</name>
    <name type="synonym">Hemiscyllium punctatum</name>
    <dbReference type="NCBI Taxonomy" id="137246"/>
    <lineage>
        <taxon>Eukaryota</taxon>
        <taxon>Metazoa</taxon>
        <taxon>Chordata</taxon>
        <taxon>Craniata</taxon>
        <taxon>Vertebrata</taxon>
        <taxon>Chondrichthyes</taxon>
        <taxon>Elasmobranchii</taxon>
        <taxon>Galeomorphii</taxon>
        <taxon>Galeoidea</taxon>
        <taxon>Orectolobiformes</taxon>
        <taxon>Hemiscylliidae</taxon>
        <taxon>Chiloscyllium</taxon>
    </lineage>
</organism>
<feature type="domain" description="FAS1" evidence="12">
    <location>
        <begin position="521"/>
        <end position="657"/>
    </location>
</feature>
<dbReference type="Gene3D" id="2.10.25.10">
    <property type="entry name" value="Laminin"/>
    <property type="match status" value="9"/>
</dbReference>
<dbReference type="EMBL" id="BEZZ01000425">
    <property type="protein sequence ID" value="GCC32313.1"/>
    <property type="molecule type" value="Genomic_DNA"/>
</dbReference>
<dbReference type="PROSITE" id="PS00022">
    <property type="entry name" value="EGF_1"/>
    <property type="match status" value="7"/>
</dbReference>
<evidence type="ECO:0000256" key="9">
    <source>
        <dbReference type="PROSITE-ProRule" id="PRU00076"/>
    </source>
</evidence>
<evidence type="ECO:0000256" key="7">
    <source>
        <dbReference type="ARBA" id="ARBA00023170"/>
    </source>
</evidence>
<feature type="domain" description="EGF-like" evidence="11">
    <location>
        <begin position="875"/>
        <end position="917"/>
    </location>
</feature>
<dbReference type="InterPro" id="IPR024731">
    <property type="entry name" value="NELL2-like_EGF"/>
</dbReference>
<evidence type="ECO:0000259" key="11">
    <source>
        <dbReference type="PROSITE" id="PS50026"/>
    </source>
</evidence>
<feature type="domain" description="EGF-like" evidence="11">
    <location>
        <begin position="1899"/>
        <end position="1939"/>
    </location>
</feature>
<evidence type="ECO:0000313" key="14">
    <source>
        <dbReference type="Proteomes" id="UP000287033"/>
    </source>
</evidence>
<dbReference type="InterPro" id="IPR002049">
    <property type="entry name" value="LE_dom"/>
</dbReference>
<evidence type="ECO:0000256" key="3">
    <source>
        <dbReference type="ARBA" id="ARBA00022692"/>
    </source>
</evidence>
<dbReference type="InterPro" id="IPR000742">
    <property type="entry name" value="EGF"/>
</dbReference>
<keyword evidence="8" id="KW-0325">Glycoprotein</keyword>
<keyword evidence="4" id="KW-1133">Transmembrane helix</keyword>
<feature type="disulfide bond" evidence="9">
    <location>
        <begin position="1973"/>
        <end position="1982"/>
    </location>
</feature>
<keyword evidence="14" id="KW-1185">Reference proteome</keyword>
<feature type="domain" description="EGF-like" evidence="11">
    <location>
        <begin position="2064"/>
        <end position="2106"/>
    </location>
</feature>
<dbReference type="OMA" id="NNKSEMW"/>
<evidence type="ECO:0000256" key="2">
    <source>
        <dbReference type="ARBA" id="ARBA00022536"/>
    </source>
</evidence>
<feature type="signal peptide" evidence="10">
    <location>
        <begin position="1"/>
        <end position="28"/>
    </location>
</feature>
<feature type="domain" description="EGF-like" evidence="11">
    <location>
        <begin position="1353"/>
        <end position="1391"/>
    </location>
</feature>
<sequence length="2169" mass="235472">MSGQWIVSFPVTLTLLVMTACMPGNLLGGAPQPNRCERRTLITSKTECQSCTLNTRIQCPNGYTKVTNNTGIKDCRYYIPLRIYSLAVQGCRHTCVKDFADIECCAGYWGPDCIECPGGAATPCNKKGVCFDGMGGTGTCNCMDGYAGLACEKCAKETSYGPDCVSECECVHGVCKSGIAADGTCTCYSGYTGAKCDQAIPACRALQCPENTRCSEEAATGKLVCECLAGYHTQGSTTCEPINPCLQNPCGSNAVCTYLAPDTFTCSCHEGYRGDGQICLPIDPCQNHFGNCPTNSTVCHYDGPGKSHCQCQEGYENLSPGIGCELTDVCKSNNTCDKNANCVTVAPGQIQCSCSEGYTGDGFVCYGSIMERIKDLNTQSRGPWQGQLTSAMLFFGIGYSKPLTNLGPFTLFVPTNKAFKAVDLNRILTDKDRSQYLAKLHIIAGQLSIADLNATNSFYTLTGRSGVTILREKSNQLKLRIYGNSKKARILTGNVIASNGLLHIIDKVMDGIEPTVKSSKEKSLYTIISENGKFKRFMELLQKCDLDQLLETSGPYTVFVPSSSALDGMEDGGLDYLLSAEGKQKLKELVKHHIIPRTELEVSSLLSSPTILSLANQRVTLNVSYNGQILLGDHGAAVDDTNILGKNGRIYSLTGVLVPPSIAPILPHRCDDKTYRVTKGSCGSCAKIFLSSCPSGMAAMDTFTHGCVYMSKFIEMRLPTQGCSRNCNETVIIPKCCKGFYGSDCRQCPGGFQNPCSGNGQCADGLDGNGTCLCDDKFTGSRCHLCSDPHKYGPNCDQTCRCVHGKCNNRMTGNGACKFNSCVPGYSGVFCERQTTPCGPSVQFCHAHANCEYKNGSLSCVCKPNFEGDGSYCEEANVCRRPDRGGCSNNAECIMTGMGSYLCQCLPGWTGDGEDCTEINNCLLESRGGCHINANCIPLGPGQNDCECKKGFRGNGIECEPINPCLEENGGCHYLATCIYISPGIRGCTCQKGYDGDGLICYGNAVTALSLIPEAAEFLKWVNDASQNKLLSESTNITLLVPTQKAINGMDSDKQAFWLKAEQLPNLVKYHVIQGVYSLTDLLNCSSSSLATITSGVSLSFTKTNQNPVIGGASILNPDIALTNGVMHIIDKVLLPEQPMSDAPINLLSTLSQMPDYAQFRTFVIQQNLTQQIESAITYTVYAPNNEAIEKYLKEKSVDVMDEDLIRYHIILDQKLMKSDMHDGMHRETMLGFSFQVGFFCRNDKLSVNDALVNFTDVETDKGVIHGLTKVLEIQKNRCDSNETTVLQGKCVNCQYKPECPPGSKPLVGKKKNCIFVRYLLGKRLMYLGCQTTCVKTNITRECCAGYFGKQCQACPGKSTNWCFGNGICLDGINGTGTCVCEEGFTGTACETCTDGQYGIHCDQECRCVNGKCNEGIDGDGTCECDLGWKGINCDVQITDDRCNMTCHSSANCISEISGNPHCKCVTGFKGNGTFCEGKAACNCLTGYQGDGKTCEPINPCRVDNGGCSDFATCNHTGPNERVCSCLTSYIGDGFTCKGTIYKEMTRSTAYSRFFYHLQLNGVTELGGSGPFTVFVPSNEAFKNEAKIQDWTANGQMAQVLRYHIVACNQVLYNQLISGKSLITVHGETIKFSYVKNTLYLNNNARIINSDIINANGVVHFIDKLLSPQNMQTIPKEDGGYKYPNLTTLAAENGYSIFTNLLQETSLLSMINDPLHKPVTLFLPKDSVMKYLPKTRKNYLYNKDNRNILIEYLKFHIIRDAKILAAALPKVNSLKTLQGSDVRVSCAKRRNKGQLYLNRRNCKITQRYLEFDAGVAYGIGCLLTPQNIGARCDELSLVDVLGECDSCINTPACPSGSRPKEEKKCTYQNLFHADLDGCQYECTFVIWKPKCCSNYFGKNCKACPGGPETPCNSHGECDDQYTGTGNCTCSAGFSGTACELCLPGRWGSECAACDCTENGVCEDGINGQGICFCNEGWTGDRCETQLATKPVCSPPCSKDAICKSNNTCECKLYYEGDGRTCDVVDQCAQDNGGCSEFAKCSQNGVKVQCTCEKEYSGDGYTCDPIDPCADGINGGCHEHAICTVTGANKRKCACKDNYIGDGTNCTVKELLVNRCLQDNGKCHADANCADLHYEGRRVTICVRLVGWMARECPIQPVSPIPTVALGTWE</sequence>
<keyword evidence="10" id="KW-0732">Signal</keyword>
<dbReference type="GO" id="GO:0016020">
    <property type="term" value="C:membrane"/>
    <property type="evidence" value="ECO:0007669"/>
    <property type="project" value="UniProtKB-SubCell"/>
</dbReference>
<feature type="domain" description="EGF-like" evidence="11">
    <location>
        <begin position="112"/>
        <end position="152"/>
    </location>
</feature>
<feature type="disulfide bond" evidence="9">
    <location>
        <begin position="774"/>
        <end position="783"/>
    </location>
</feature>